<feature type="region of interest" description="Disordered" evidence="14">
    <location>
        <begin position="378"/>
        <end position="400"/>
    </location>
</feature>
<dbReference type="GeneTree" id="ENSGT00950000183008"/>
<evidence type="ECO:0000256" key="8">
    <source>
        <dbReference type="ARBA" id="ARBA00022949"/>
    </source>
</evidence>
<feature type="region of interest" description="Disordered" evidence="14">
    <location>
        <begin position="641"/>
        <end position="729"/>
    </location>
</feature>
<evidence type="ECO:0000256" key="1">
    <source>
        <dbReference type="ARBA" id="ARBA00004245"/>
    </source>
</evidence>
<evidence type="ECO:0000256" key="9">
    <source>
        <dbReference type="ARBA" id="ARBA00023212"/>
    </source>
</evidence>
<dbReference type="InterPro" id="IPR021901">
    <property type="entry name" value="CAS_C"/>
</dbReference>
<dbReference type="InterPro" id="IPR038319">
    <property type="entry name" value="Serine_rich_sf"/>
</dbReference>
<keyword evidence="8" id="KW-0965">Cell junction</keyword>
<dbReference type="Bgee" id="ENSOANG00000009246">
    <property type="expression patterns" value="Expressed in ovary and 1 other cell type or tissue"/>
</dbReference>
<evidence type="ECO:0000256" key="2">
    <source>
        <dbReference type="ARBA" id="ARBA00004246"/>
    </source>
</evidence>
<dbReference type="eggNOG" id="ENOG502QUJM">
    <property type="taxonomic scope" value="Eukaryota"/>
</dbReference>
<dbReference type="InterPro" id="IPR035744">
    <property type="entry name" value="CASS4_SH3"/>
</dbReference>
<dbReference type="FunFam" id="1.20.120.830:FF:000001">
    <property type="entry name" value="BCAR1 scaffold protein, Cas family member"/>
    <property type="match status" value="1"/>
</dbReference>
<dbReference type="CTD" id="57091"/>
<dbReference type="FunCoup" id="F7F071">
    <property type="interactions" value="201"/>
</dbReference>
<keyword evidence="6" id="KW-0597">Phosphoprotein</keyword>
<evidence type="ECO:0000313" key="16">
    <source>
        <dbReference type="Ensembl" id="ENSOANP00000014721.3"/>
    </source>
</evidence>
<dbReference type="InParanoid" id="F7F071"/>
<evidence type="ECO:0000256" key="13">
    <source>
        <dbReference type="PROSITE-ProRule" id="PRU00192"/>
    </source>
</evidence>
<evidence type="ECO:0000256" key="12">
    <source>
        <dbReference type="ARBA" id="ARBA00071492"/>
    </source>
</evidence>
<dbReference type="Pfam" id="PF12026">
    <property type="entry name" value="CAS_C"/>
    <property type="match status" value="1"/>
</dbReference>
<dbReference type="PROSITE" id="PS50002">
    <property type="entry name" value="SH3"/>
    <property type="match status" value="1"/>
</dbReference>
<accession>F7F071</accession>
<dbReference type="AlphaFoldDB" id="F7F071"/>
<feature type="compositionally biased region" description="Basic and acidic residues" evidence="14">
    <location>
        <begin position="702"/>
        <end position="729"/>
    </location>
</feature>
<evidence type="ECO:0000313" key="17">
    <source>
        <dbReference type="Proteomes" id="UP000002279"/>
    </source>
</evidence>
<dbReference type="Pfam" id="PF14604">
    <property type="entry name" value="SH3_9"/>
    <property type="match status" value="1"/>
</dbReference>
<comment type="function">
    <text evidence="10">Docking protein that plays a role in tyrosine kinase-based signaling related to cell adhesion and cell spreading. Regulates PTK2/FAK1 activity, focal adhesion integrity, and cell spreading.</text>
</comment>
<dbReference type="Gene3D" id="1.20.120.230">
    <property type="entry name" value="Alpha-catenin/vinculin-like"/>
    <property type="match status" value="1"/>
</dbReference>
<sequence length="847" mass="93418">MKGTDIMDRSSKQNTLAKALYDNQAECADELAFSRGDILIVLEQNVPESEGWWKCSLHGRKGLAPANRLQLLSDNQAGRLSPPLGTLEGSSSGPQNSYQVPSDLKPSPPAGVYEKMVGWVKKPSPQLSPATYQVYELPGPLTSAKILSERTVGFAKQALFTLPRPSRASLPTIHAKVYDVPSQQCTGSLFPKELEQHQVYDIPAGPDKARIIVQPDALKSSAYDVPPSTARGPAQRDATSVICSPITSLRKCVKHYNTLPTPRKPGWIYDVPASPEKAGLKQASPSNSPEKRAPFYDVPPARNPPGSHHSPQSKEKPFNPQTCTVPSVQKKISLQEVPIYDIPSSRDAVLLQPSGNYNVPPSFLIPRVEQQNTKQNIYDIPKGMPPASTQRKEPETSDGASENFAYAVPSWLAKDAKSAAATPSECDRLSISSVDSRASTLSTCSSSSTDSSSLSSPEDQEAAALDLELAKETMTGLQHRVASSIASLMIFVSSKWRFREFLRSTIDEIHRAADHIQESLGEFLDFARDISTNADNLTDSNLQTRIKKQLQIISDSYQILLETKESLNNCNWSLDVLITDKLQNNPDDLDRFVMVARTIPEDIKRFAAIIVANGKLLFKPKRKKEEPSNLNVRTEYKIAKCTQLPRSRETDSHQNNISLTTPRESQRSFDVSSGNKGDLGESVESQKSLSLVREQKPILNQETEKNKDSKRKDLPTKDKSPSKKDSEKKVNLSEHCRLYFGGLLKAIGVFNSSLSSHQAPETFIAQSKLIIMVGQKLVDALCQETQEKDARNEILCNSSRLCSLLKNLAVATKNAAVQHPNLAAMRELRAASENLTKHTLQFRGTLE</sequence>
<comment type="subcellular location">
    <subcellularLocation>
        <location evidence="2">Cell junction</location>
        <location evidence="2">Focal adhesion</location>
    </subcellularLocation>
    <subcellularLocation>
        <location evidence="1">Cytoplasm</location>
        <location evidence="1">Cytoskeleton</location>
    </subcellularLocation>
</comment>
<dbReference type="OrthoDB" id="5983572at2759"/>
<dbReference type="STRING" id="9258.ENSOANP00000014721"/>
<dbReference type="GO" id="GO:0005737">
    <property type="term" value="C:cytoplasm"/>
    <property type="evidence" value="ECO:0000318"/>
    <property type="project" value="GO_Central"/>
</dbReference>
<dbReference type="GO" id="GO:0005925">
    <property type="term" value="C:focal adhesion"/>
    <property type="evidence" value="ECO:0007669"/>
    <property type="project" value="UniProtKB-SubCell"/>
</dbReference>
<dbReference type="SMART" id="SM00326">
    <property type="entry name" value="SH3"/>
    <property type="match status" value="1"/>
</dbReference>
<evidence type="ECO:0000256" key="6">
    <source>
        <dbReference type="ARBA" id="ARBA00022553"/>
    </source>
</evidence>
<dbReference type="OMA" id="TYERMDM"/>
<protein>
    <recommendedName>
        <fullName evidence="12">Cas scaffolding protein family member 4</fullName>
    </recommendedName>
</protein>
<comment type="similarity">
    <text evidence="3">Belongs to the CAS family.</text>
</comment>
<keyword evidence="5" id="KW-0963">Cytoplasm</keyword>
<evidence type="ECO:0000256" key="10">
    <source>
        <dbReference type="ARBA" id="ARBA00055892"/>
    </source>
</evidence>
<evidence type="ECO:0000256" key="7">
    <source>
        <dbReference type="ARBA" id="ARBA00022889"/>
    </source>
</evidence>
<keyword evidence="7" id="KW-0130">Cell adhesion</keyword>
<feature type="compositionally biased region" description="Polar residues" evidence="14">
    <location>
        <begin position="88"/>
        <end position="100"/>
    </location>
</feature>
<keyword evidence="9" id="KW-0206">Cytoskeleton</keyword>
<evidence type="ECO:0000256" key="11">
    <source>
        <dbReference type="ARBA" id="ARBA00064074"/>
    </source>
</evidence>
<feature type="domain" description="SH3" evidence="15">
    <location>
        <begin position="12"/>
        <end position="74"/>
    </location>
</feature>
<dbReference type="Gene3D" id="1.20.120.830">
    <property type="entry name" value="Serine-rich domain"/>
    <property type="match status" value="1"/>
</dbReference>
<evidence type="ECO:0000256" key="14">
    <source>
        <dbReference type="SAM" id="MobiDB-lite"/>
    </source>
</evidence>
<evidence type="ECO:0000259" key="15">
    <source>
        <dbReference type="PROSITE" id="PS50002"/>
    </source>
</evidence>
<keyword evidence="17" id="KW-1185">Reference proteome</keyword>
<dbReference type="GO" id="GO:0005856">
    <property type="term" value="C:cytoskeleton"/>
    <property type="evidence" value="ECO:0007669"/>
    <property type="project" value="UniProtKB-SubCell"/>
</dbReference>
<dbReference type="Pfam" id="PF08824">
    <property type="entry name" value="Serine_rich"/>
    <property type="match status" value="1"/>
</dbReference>
<reference evidence="16" key="2">
    <citation type="submission" date="2025-09" db="UniProtKB">
        <authorList>
            <consortium name="Ensembl"/>
        </authorList>
    </citation>
    <scope>IDENTIFICATION</scope>
    <source>
        <strain evidence="16">Glennie</strain>
    </source>
</reference>
<dbReference type="InterPro" id="IPR014928">
    <property type="entry name" value="Serine_rich_dom"/>
</dbReference>
<feature type="region of interest" description="Disordered" evidence="14">
    <location>
        <begin position="277"/>
        <end position="323"/>
    </location>
</feature>
<dbReference type="InterPro" id="IPR037362">
    <property type="entry name" value="CAS_fam"/>
</dbReference>
<organism evidence="16 17">
    <name type="scientific">Ornithorhynchus anatinus</name>
    <name type="common">Duckbill platypus</name>
    <dbReference type="NCBI Taxonomy" id="9258"/>
    <lineage>
        <taxon>Eukaryota</taxon>
        <taxon>Metazoa</taxon>
        <taxon>Chordata</taxon>
        <taxon>Craniata</taxon>
        <taxon>Vertebrata</taxon>
        <taxon>Euteleostomi</taxon>
        <taxon>Mammalia</taxon>
        <taxon>Monotremata</taxon>
        <taxon>Ornithorhynchidae</taxon>
        <taxon>Ornithorhynchus</taxon>
    </lineage>
</organism>
<dbReference type="RefSeq" id="XP_028925870.1">
    <property type="nucleotide sequence ID" value="XM_029070037.2"/>
</dbReference>
<dbReference type="PRINTS" id="PR00452">
    <property type="entry name" value="SH3DOMAIN"/>
</dbReference>
<dbReference type="SUPFAM" id="SSF50044">
    <property type="entry name" value="SH3-domain"/>
    <property type="match status" value="1"/>
</dbReference>
<dbReference type="GO" id="GO:0007155">
    <property type="term" value="P:cell adhesion"/>
    <property type="evidence" value="ECO:0007669"/>
    <property type="project" value="UniProtKB-KW"/>
</dbReference>
<gene>
    <name evidence="16" type="primary">CASS4</name>
</gene>
<dbReference type="HOGENOM" id="CLU_017000_0_1_1"/>
<dbReference type="Gene3D" id="2.30.30.40">
    <property type="entry name" value="SH3 Domains"/>
    <property type="match status" value="1"/>
</dbReference>
<evidence type="ECO:0000256" key="4">
    <source>
        <dbReference type="ARBA" id="ARBA00022443"/>
    </source>
</evidence>
<dbReference type="InterPro" id="IPR001452">
    <property type="entry name" value="SH3_domain"/>
</dbReference>
<evidence type="ECO:0000256" key="5">
    <source>
        <dbReference type="ARBA" id="ARBA00022490"/>
    </source>
</evidence>
<dbReference type="InterPro" id="IPR036028">
    <property type="entry name" value="SH3-like_dom_sf"/>
</dbReference>
<feature type="compositionally biased region" description="Polar residues" evidence="14">
    <location>
        <begin position="653"/>
        <end position="675"/>
    </location>
</feature>
<dbReference type="Proteomes" id="UP000002279">
    <property type="component" value="Unplaced"/>
</dbReference>
<dbReference type="CDD" id="cd12000">
    <property type="entry name" value="SH3_CASS4"/>
    <property type="match status" value="1"/>
</dbReference>
<reference evidence="16" key="1">
    <citation type="submission" date="2025-08" db="UniProtKB">
        <authorList>
            <consortium name="Ensembl"/>
        </authorList>
    </citation>
    <scope>IDENTIFICATION</scope>
    <source>
        <strain evidence="16">Glennie</strain>
    </source>
</reference>
<dbReference type="GO" id="GO:0016477">
    <property type="term" value="P:cell migration"/>
    <property type="evidence" value="ECO:0000318"/>
    <property type="project" value="GO_Central"/>
</dbReference>
<name>F7F071_ORNAN</name>
<evidence type="ECO:0000256" key="3">
    <source>
        <dbReference type="ARBA" id="ARBA00007848"/>
    </source>
</evidence>
<dbReference type="FunFam" id="2.30.30.40:FF:000147">
    <property type="entry name" value="Cas scaffold protein family member 4"/>
    <property type="match status" value="1"/>
</dbReference>
<dbReference type="PANTHER" id="PTHR10654">
    <property type="entry name" value="CAS SCAFFOLDING PROTEIN"/>
    <property type="match status" value="1"/>
</dbReference>
<dbReference type="PANTHER" id="PTHR10654:SF19">
    <property type="entry name" value="CAS SCAFFOLDING PROTEIN FAMILY MEMBER 4"/>
    <property type="match status" value="1"/>
</dbReference>
<keyword evidence="4 13" id="KW-0728">SH3 domain</keyword>
<proteinExistence type="inferred from homology"/>
<feature type="region of interest" description="Disordered" evidence="14">
    <location>
        <begin position="77"/>
        <end position="105"/>
    </location>
</feature>
<dbReference type="GeneID" id="100078859"/>
<dbReference type="GO" id="GO:0007169">
    <property type="term" value="P:cell surface receptor protein tyrosine kinase signaling pathway"/>
    <property type="evidence" value="ECO:0000318"/>
    <property type="project" value="GO_Central"/>
</dbReference>
<dbReference type="Ensembl" id="ENSOANT00000014724.4">
    <property type="protein sequence ID" value="ENSOANP00000014721.3"/>
    <property type="gene ID" value="ENSOANG00000009246.4"/>
</dbReference>
<comment type="subunit">
    <text evidence="11">Interacts (via SH3 domain) with PTK2/FAK1 (via C-terminus).</text>
</comment>